<dbReference type="PROSITE" id="PS50093">
    <property type="entry name" value="PKD"/>
    <property type="match status" value="2"/>
</dbReference>
<keyword evidence="2" id="KW-1133">Transmembrane helix</keyword>
<protein>
    <submittedName>
        <fullName evidence="4">PGF-pre-PGF domain-containing protein</fullName>
    </submittedName>
</protein>
<proteinExistence type="predicted"/>
<dbReference type="STRING" id="767519.SAMN05216559_4170"/>
<name>A0A1I6MBC9_9EURY</name>
<feature type="region of interest" description="Disordered" evidence="1">
    <location>
        <begin position="414"/>
        <end position="528"/>
    </location>
</feature>
<dbReference type="Proteomes" id="UP000199062">
    <property type="component" value="Unassembled WGS sequence"/>
</dbReference>
<keyword evidence="5" id="KW-1185">Reference proteome</keyword>
<dbReference type="InterPro" id="IPR035986">
    <property type="entry name" value="PKD_dom_sf"/>
</dbReference>
<feature type="domain" description="PKD" evidence="3">
    <location>
        <begin position="150"/>
        <end position="224"/>
    </location>
</feature>
<dbReference type="SUPFAM" id="SSF49299">
    <property type="entry name" value="PKD domain"/>
    <property type="match status" value="2"/>
</dbReference>
<dbReference type="Gene3D" id="2.60.40.10">
    <property type="entry name" value="Immunoglobulins"/>
    <property type="match status" value="4"/>
</dbReference>
<feature type="compositionally biased region" description="Gly residues" evidence="1">
    <location>
        <begin position="497"/>
        <end position="509"/>
    </location>
</feature>
<dbReference type="InterPro" id="IPR022409">
    <property type="entry name" value="PKD/Chitinase_dom"/>
</dbReference>
<sequence length="822" mass="85916">MVGLVLTAVLVLSLPASAVGTVGAQTAGNDAPMPVLDAPETIERGQLYELDGGGSTGEIAAYRWDYNPNAPTEYQRSSTESTIYARDRTGDGQDQFTVRLGVVDDEGNVAWDEETITVTESEPPNASIASSDDFTVEREQWERTDGGSWFNSTSTDNQGIRSCKWTFEYGPTVERHSGDGLGWGAGSTECRKNFSYAVPGTYDVTLTVEDWAGNSDETTRTVEVVPKEPVTDDPQPNAELSGPDQVEWGATYWLNASNSTSEADVRYYIAETNPDVWKDDERNLGHQTYYGSVYDGQFDTIDVAVGVLTVDDQVDWAWKTIDIIEPEKPDAAISGPDAVATGDWGTFDASNSTDNDRIRAYNWTIRNESGAVVDRGVRAGSEYSYHFEEPGEYTVTVSVGDWVNIDRDEPAHYGVASQTVTVSEDGTVDGGDSGDEAETEVPDETESPEETDAPDDADPPENPDPPENSDPPEEDDGSSGDDDASDDTSSSPSAPSGDGGGDGGSGGGAPPSDADESDATVDVERINASTSVVDVSGAPDGAAVDVDLDANASGDAVAYEGLVVHTDGNDSVSLTVRAHADEPDSVTADDVAGFDALSSLTVDGTESLDGDEAAVRFRVAKDRLDAADADPEHVTLWRDVDGGSDAVETTVVNETDDTYVYRAEASAAPVYTVGVERPVVTVTDLAVTDDEPMAGDTVDVTATVANTGEVAGTTNVSLAVDGETVDGESRTVEVGPRSSETVTFSVPVEAAGEQTLTAGDASTTLSVAAQAPATETAESTTGATSETDDGETPGTSFGGVTGAGAVLVLVGIAGAALLAYRQ</sequence>
<reference evidence="4 5" key="1">
    <citation type="submission" date="2016-10" db="EMBL/GenBank/DDBJ databases">
        <authorList>
            <person name="de Groot N.N."/>
        </authorList>
    </citation>
    <scope>NUCLEOTIDE SEQUENCE [LARGE SCALE GENOMIC DNA]</scope>
    <source>
        <strain evidence="4 5">CGMCC 1.10457</strain>
    </source>
</reference>
<feature type="region of interest" description="Disordered" evidence="1">
    <location>
        <begin position="769"/>
        <end position="797"/>
    </location>
</feature>
<evidence type="ECO:0000256" key="2">
    <source>
        <dbReference type="SAM" id="Phobius"/>
    </source>
</evidence>
<keyword evidence="2" id="KW-0472">Membrane</keyword>
<accession>A0A1I6MBC9</accession>
<dbReference type="EMBL" id="FOZK01000006">
    <property type="protein sequence ID" value="SFS12971.1"/>
    <property type="molecule type" value="Genomic_DNA"/>
</dbReference>
<feature type="transmembrane region" description="Helical" evidence="2">
    <location>
        <begin position="797"/>
        <end position="820"/>
    </location>
</feature>
<dbReference type="InterPro" id="IPR013783">
    <property type="entry name" value="Ig-like_fold"/>
</dbReference>
<evidence type="ECO:0000313" key="5">
    <source>
        <dbReference type="Proteomes" id="UP000199062"/>
    </source>
</evidence>
<feature type="compositionally biased region" description="Low complexity" evidence="1">
    <location>
        <begin position="774"/>
        <end position="785"/>
    </location>
</feature>
<evidence type="ECO:0000313" key="4">
    <source>
        <dbReference type="EMBL" id="SFS12971.1"/>
    </source>
</evidence>
<feature type="compositionally biased region" description="Acidic residues" evidence="1">
    <location>
        <begin position="432"/>
        <end position="461"/>
    </location>
</feature>
<feature type="compositionally biased region" description="Low complexity" evidence="1">
    <location>
        <begin position="487"/>
        <end position="496"/>
    </location>
</feature>
<feature type="compositionally biased region" description="Acidic residues" evidence="1">
    <location>
        <begin position="470"/>
        <end position="486"/>
    </location>
</feature>
<dbReference type="Pfam" id="PF18911">
    <property type="entry name" value="PKD_4"/>
    <property type="match status" value="1"/>
</dbReference>
<gene>
    <name evidence="4" type="ORF">SAMN05216559_4170</name>
</gene>
<dbReference type="Pfam" id="PF07705">
    <property type="entry name" value="CARDB"/>
    <property type="match status" value="1"/>
</dbReference>
<dbReference type="SMART" id="SM00089">
    <property type="entry name" value="PKD"/>
    <property type="match status" value="2"/>
</dbReference>
<evidence type="ECO:0000256" key="1">
    <source>
        <dbReference type="SAM" id="MobiDB-lite"/>
    </source>
</evidence>
<dbReference type="InterPro" id="IPR000601">
    <property type="entry name" value="PKD_dom"/>
</dbReference>
<feature type="domain" description="PKD" evidence="3">
    <location>
        <begin position="328"/>
        <end position="401"/>
    </location>
</feature>
<dbReference type="CDD" id="cd00146">
    <property type="entry name" value="PKD"/>
    <property type="match status" value="1"/>
</dbReference>
<dbReference type="InterPro" id="IPR011635">
    <property type="entry name" value="CARDB"/>
</dbReference>
<keyword evidence="2" id="KW-0812">Transmembrane</keyword>
<evidence type="ECO:0000259" key="3">
    <source>
        <dbReference type="PROSITE" id="PS50093"/>
    </source>
</evidence>
<dbReference type="AlphaFoldDB" id="A0A1I6MBC9"/>
<organism evidence="4 5">
    <name type="scientific">Halomicrobium zhouii</name>
    <dbReference type="NCBI Taxonomy" id="767519"/>
    <lineage>
        <taxon>Archaea</taxon>
        <taxon>Methanobacteriati</taxon>
        <taxon>Methanobacteriota</taxon>
        <taxon>Stenosarchaea group</taxon>
        <taxon>Halobacteria</taxon>
        <taxon>Halobacteriales</taxon>
        <taxon>Haloarculaceae</taxon>
        <taxon>Halomicrobium</taxon>
    </lineage>
</organism>